<accession>A0A5N6KSW2</accession>
<gene>
    <name evidence="2" type="ORF">FH972_022548</name>
</gene>
<reference evidence="2 3" key="1">
    <citation type="submission" date="2019-06" db="EMBL/GenBank/DDBJ databases">
        <title>A chromosomal-level reference genome of Carpinus fangiana (Coryloideae, Betulaceae).</title>
        <authorList>
            <person name="Yang X."/>
            <person name="Wang Z."/>
            <person name="Zhang L."/>
            <person name="Hao G."/>
            <person name="Liu J."/>
            <person name="Yang Y."/>
        </authorList>
    </citation>
    <scope>NUCLEOTIDE SEQUENCE [LARGE SCALE GENOMIC DNA]</scope>
    <source>
        <strain evidence="2">Cfa_2016G</strain>
        <tissue evidence="2">Leaf</tissue>
    </source>
</reference>
<comment type="caution">
    <text evidence="2">The sequence shown here is derived from an EMBL/GenBank/DDBJ whole genome shotgun (WGS) entry which is preliminary data.</text>
</comment>
<evidence type="ECO:0000313" key="2">
    <source>
        <dbReference type="EMBL" id="KAB8342952.1"/>
    </source>
</evidence>
<name>A0A5N6KSW2_9ROSI</name>
<dbReference type="AlphaFoldDB" id="A0A5N6KSW2"/>
<dbReference type="PANTHER" id="PTHR34693:SF2">
    <property type="entry name" value="DUF3602 DOMAIN-CONTAINING PROTEIN"/>
    <property type="match status" value="1"/>
</dbReference>
<dbReference type="OrthoDB" id="5424462at2759"/>
<feature type="compositionally biased region" description="Basic and acidic residues" evidence="1">
    <location>
        <begin position="154"/>
        <end position="167"/>
    </location>
</feature>
<dbReference type="EMBL" id="VIBQ01000012">
    <property type="protein sequence ID" value="KAB8342952.1"/>
    <property type="molecule type" value="Genomic_DNA"/>
</dbReference>
<feature type="region of interest" description="Disordered" evidence="1">
    <location>
        <begin position="154"/>
        <end position="218"/>
    </location>
</feature>
<dbReference type="InterPro" id="IPR022024">
    <property type="entry name" value="DUF3602"/>
</dbReference>
<dbReference type="InterPro" id="IPR053203">
    <property type="entry name" value="Cisplatin_resist-associated"/>
</dbReference>
<dbReference type="Proteomes" id="UP000327013">
    <property type="component" value="Unassembled WGS sequence"/>
</dbReference>
<keyword evidence="3" id="KW-1185">Reference proteome</keyword>
<evidence type="ECO:0000313" key="3">
    <source>
        <dbReference type="Proteomes" id="UP000327013"/>
    </source>
</evidence>
<organism evidence="2 3">
    <name type="scientific">Carpinus fangiana</name>
    <dbReference type="NCBI Taxonomy" id="176857"/>
    <lineage>
        <taxon>Eukaryota</taxon>
        <taxon>Viridiplantae</taxon>
        <taxon>Streptophyta</taxon>
        <taxon>Embryophyta</taxon>
        <taxon>Tracheophyta</taxon>
        <taxon>Spermatophyta</taxon>
        <taxon>Magnoliopsida</taxon>
        <taxon>eudicotyledons</taxon>
        <taxon>Gunneridae</taxon>
        <taxon>Pentapetalae</taxon>
        <taxon>rosids</taxon>
        <taxon>fabids</taxon>
        <taxon>Fagales</taxon>
        <taxon>Betulaceae</taxon>
        <taxon>Carpinus</taxon>
    </lineage>
</organism>
<dbReference type="Pfam" id="PF12223">
    <property type="entry name" value="DUF3602"/>
    <property type="match status" value="1"/>
</dbReference>
<evidence type="ECO:0000256" key="1">
    <source>
        <dbReference type="SAM" id="MobiDB-lite"/>
    </source>
</evidence>
<dbReference type="PANTHER" id="PTHR34693">
    <property type="entry name" value="PROTEIN PAR32"/>
    <property type="match status" value="1"/>
</dbReference>
<proteinExistence type="predicted"/>
<protein>
    <submittedName>
        <fullName evidence="2">Uncharacterized protein</fullName>
    </submittedName>
</protein>
<feature type="compositionally biased region" description="Low complexity" evidence="1">
    <location>
        <begin position="185"/>
        <end position="218"/>
    </location>
</feature>
<sequence length="218" mass="23412">MVPCEIALPPVYISRSPPVSRHILFASNSSKRRSSNKIISHFSSRQEYERHSNYLLGTMTYTLVEPHPSATSRKVNAAGNVTMGFSRGGAGNYAAYSRTSLTEGATASGPAARSTIIRPTARPFVGIGGAGNARPNEACHSYSIEEELERLRASTEARQKNAQREQVFHVGRGGAGNAYRDSKSRQSSTSSSASSSSSTSQSSIRRAAGRLSRALSRE</sequence>